<name>A0A816XK82_9BILA</name>
<reference evidence="2" key="1">
    <citation type="submission" date="2021-02" db="EMBL/GenBank/DDBJ databases">
        <authorList>
            <person name="Nowell W R."/>
        </authorList>
    </citation>
    <scope>NUCLEOTIDE SEQUENCE</scope>
</reference>
<feature type="region of interest" description="Disordered" evidence="1">
    <location>
        <begin position="221"/>
        <end position="257"/>
    </location>
</feature>
<feature type="compositionally biased region" description="Low complexity" evidence="1">
    <location>
        <begin position="242"/>
        <end position="257"/>
    </location>
</feature>
<sequence>MSTISYTNNNNNQVLLQLPPRQQQQGRRRGGVLGGNNYIYRNYANYPINPNNAINQNYSNQYPNANFYRRNIYYNQNYQPQRRFNGYGSMNQPYIPPLQLIPQQRIFYRQPAIQRLNPNQGRIGRPTRTRSGSNQNRRRSQSRQPQQEQQQRRRRPRQLRLNDFIPTELRDPSPTAPNLPQEFNLGTIPAPPDALPQRQVFANATTTANNNNTTQPFMVNQNQQQQAATTSSNRRQQRRKGGQQQNQQNRRNRRNSNYNQFAELAEDDNGDEPVEIDLNNEPIFRNKNRRDMKKKKTRLYLESNRMLRWFEDNSKNSKNSASGRGNQAYLLATAPIYDDWVRNNYELQIWQTYLKMGTEQKHWDKEFVQQTKKRDETADSRFINKKINQLMACIAQTSATISKLQMELNTYWMQNSSEIITQKQAHTTAELATNLILERTGLGSTLSKNTVPASTITAASTTTTAGSTTIKSVYRDPVDRLEKHILDYIHHCACYV</sequence>
<dbReference type="EMBL" id="CAJNRG010013356">
    <property type="protein sequence ID" value="CAF2147614.1"/>
    <property type="molecule type" value="Genomic_DNA"/>
</dbReference>
<proteinExistence type="predicted"/>
<dbReference type="Proteomes" id="UP000663842">
    <property type="component" value="Unassembled WGS sequence"/>
</dbReference>
<evidence type="ECO:0000256" key="1">
    <source>
        <dbReference type="SAM" id="MobiDB-lite"/>
    </source>
</evidence>
<dbReference type="Proteomes" id="UP000663887">
    <property type="component" value="Unassembled WGS sequence"/>
</dbReference>
<evidence type="ECO:0000313" key="2">
    <source>
        <dbReference type="EMBL" id="CAF2147614.1"/>
    </source>
</evidence>
<accession>A0A816XK82</accession>
<comment type="caution">
    <text evidence="2">The sequence shown here is derived from an EMBL/GenBank/DDBJ whole genome shotgun (WGS) entry which is preliminary data.</text>
</comment>
<feature type="region of interest" description="Disordered" evidence="1">
    <location>
        <begin position="114"/>
        <end position="195"/>
    </location>
</feature>
<dbReference type="AlphaFoldDB" id="A0A816XK82"/>
<evidence type="ECO:0000313" key="3">
    <source>
        <dbReference type="EMBL" id="CAF4300166.1"/>
    </source>
</evidence>
<dbReference type="EMBL" id="CAJOBF010011022">
    <property type="protein sequence ID" value="CAF4300166.1"/>
    <property type="molecule type" value="Genomic_DNA"/>
</dbReference>
<organism evidence="2 4">
    <name type="scientific">Rotaria magnacalcarata</name>
    <dbReference type="NCBI Taxonomy" id="392030"/>
    <lineage>
        <taxon>Eukaryota</taxon>
        <taxon>Metazoa</taxon>
        <taxon>Spiralia</taxon>
        <taxon>Gnathifera</taxon>
        <taxon>Rotifera</taxon>
        <taxon>Eurotatoria</taxon>
        <taxon>Bdelloidea</taxon>
        <taxon>Philodinida</taxon>
        <taxon>Philodinidae</taxon>
        <taxon>Rotaria</taxon>
    </lineage>
</organism>
<feature type="compositionally biased region" description="Low complexity" evidence="1">
    <location>
        <begin position="221"/>
        <end position="234"/>
    </location>
</feature>
<gene>
    <name evidence="3" type="ORF">UXM345_LOCUS33366</name>
    <name evidence="2" type="ORF">XDN619_LOCUS28039</name>
</gene>
<evidence type="ECO:0000313" key="4">
    <source>
        <dbReference type="Proteomes" id="UP000663887"/>
    </source>
</evidence>
<protein>
    <submittedName>
        <fullName evidence="2">Uncharacterized protein</fullName>
    </submittedName>
</protein>